<dbReference type="Proteomes" id="UP000257039">
    <property type="component" value="Unassembled WGS sequence"/>
</dbReference>
<evidence type="ECO:0000313" key="1">
    <source>
        <dbReference type="EMBL" id="RDH41191.1"/>
    </source>
</evidence>
<reference evidence="1 2" key="1">
    <citation type="submission" date="2017-04" db="EMBL/GenBank/DDBJ databases">
        <title>Draft genome sequence of Zooshikella ganghwensis VG4 isolated from Red Sea sediments.</title>
        <authorList>
            <person name="Rehman Z."/>
            <person name="Alam I."/>
            <person name="Kamau A."/>
            <person name="Bajic V."/>
            <person name="Leiknes T."/>
        </authorList>
    </citation>
    <scope>NUCLEOTIDE SEQUENCE [LARGE SCALE GENOMIC DNA]</scope>
    <source>
        <strain evidence="1 2">VG4</strain>
    </source>
</reference>
<comment type="caution">
    <text evidence="1">The sequence shown here is derived from an EMBL/GenBank/DDBJ whole genome shotgun (WGS) entry which is preliminary data.</text>
</comment>
<dbReference type="AlphaFoldDB" id="A0A4V1IMR9"/>
<organism evidence="1 2">
    <name type="scientific">Zooshikella ganghwensis</name>
    <dbReference type="NCBI Taxonomy" id="202772"/>
    <lineage>
        <taxon>Bacteria</taxon>
        <taxon>Pseudomonadati</taxon>
        <taxon>Pseudomonadota</taxon>
        <taxon>Gammaproteobacteria</taxon>
        <taxon>Oceanospirillales</taxon>
        <taxon>Zooshikellaceae</taxon>
        <taxon>Zooshikella</taxon>
    </lineage>
</organism>
<proteinExistence type="predicted"/>
<name>A0A4V1IMR9_9GAMM</name>
<protein>
    <submittedName>
        <fullName evidence="1">Uncharacterized protein</fullName>
    </submittedName>
</protein>
<dbReference type="EMBL" id="NDXW01000012">
    <property type="protein sequence ID" value="RDH41191.1"/>
    <property type="molecule type" value="Genomic_DNA"/>
</dbReference>
<accession>A0A4V1IMR9</accession>
<keyword evidence="2" id="KW-1185">Reference proteome</keyword>
<sequence>MAIGYGDNLQQIFLGYIEKITNVDQHQQQIFCRELTGILHYPIPMNLRHVHLNDVLNQMAKHTGLTFITPEHPYTNTKIPYFYSLNNGLFAMASLAEAFAIEDYCWQQQGDGQIYVGSWQHSYWANKPVKIPDQFLINHQSHNSAQIAAIPHIRPGVKLVDGRRIQKTQWQNNQMVVTW</sequence>
<gene>
    <name evidence="1" type="ORF">B9G39_29760</name>
</gene>
<evidence type="ECO:0000313" key="2">
    <source>
        <dbReference type="Proteomes" id="UP000257039"/>
    </source>
</evidence>